<feature type="transmembrane region" description="Helical" evidence="1">
    <location>
        <begin position="32"/>
        <end position="58"/>
    </location>
</feature>
<protein>
    <submittedName>
        <fullName evidence="2">Uncharacterized protein</fullName>
    </submittedName>
</protein>
<dbReference type="AlphaFoldDB" id="Q7VDD0"/>
<dbReference type="EnsemblBacteria" id="AAP99496">
    <property type="protein sequence ID" value="AAP99496"/>
    <property type="gene ID" value="Pro_0450"/>
</dbReference>
<dbReference type="HOGENOM" id="CLU_197550_0_0_3"/>
<keyword evidence="1" id="KW-0812">Transmembrane</keyword>
<evidence type="ECO:0000313" key="2">
    <source>
        <dbReference type="EMBL" id="AAP99496.1"/>
    </source>
</evidence>
<organism evidence="2 3">
    <name type="scientific">Prochlorococcus marinus (strain SARG / CCMP1375 / SS120)</name>
    <dbReference type="NCBI Taxonomy" id="167539"/>
    <lineage>
        <taxon>Bacteria</taxon>
        <taxon>Bacillati</taxon>
        <taxon>Cyanobacteriota</taxon>
        <taxon>Cyanophyceae</taxon>
        <taxon>Synechococcales</taxon>
        <taxon>Prochlorococcaceae</taxon>
        <taxon>Prochlorococcus</taxon>
    </lineage>
</organism>
<accession>Q7VDD0</accession>
<sequence>MKRVFGRWIIPSWASMSSQEKLQCKRFCLLPLFAYGVLIFLNKYALTLLIMLLIYFAYQYFEKKKR</sequence>
<name>Q7VDD0_PROMA</name>
<keyword evidence="1" id="KW-1133">Transmembrane helix</keyword>
<dbReference type="EMBL" id="AE017126">
    <property type="protein sequence ID" value="AAP99496.1"/>
    <property type="molecule type" value="Genomic_DNA"/>
</dbReference>
<proteinExistence type="predicted"/>
<keyword evidence="1" id="KW-0472">Membrane</keyword>
<gene>
    <name evidence="2" type="ordered locus">Pro_0450</name>
</gene>
<evidence type="ECO:0000256" key="1">
    <source>
        <dbReference type="SAM" id="Phobius"/>
    </source>
</evidence>
<dbReference type="KEGG" id="pma:Pro_0450"/>
<keyword evidence="3" id="KW-1185">Reference proteome</keyword>
<dbReference type="Proteomes" id="UP000001420">
    <property type="component" value="Chromosome"/>
</dbReference>
<reference evidence="2 3" key="1">
    <citation type="journal article" date="2003" name="Proc. Natl. Acad. Sci. U.S.A.">
        <title>Genome sequence of the cyanobacterium Prochlorococcus marinus SS120, a nearly minimal oxyphototrophic genome.</title>
        <authorList>
            <person name="Dufresne A."/>
            <person name="Salanoubat M."/>
            <person name="Partensky F."/>
            <person name="Artiguenave F."/>
            <person name="Axmann I.M."/>
            <person name="Barbe V."/>
            <person name="Duprat S."/>
            <person name="Galperin M.Y."/>
            <person name="Koonin E.V."/>
            <person name="Le Gall F."/>
            <person name="Makarova K.S."/>
            <person name="Ostrowski M."/>
            <person name="Oztas S."/>
            <person name="Robert C."/>
            <person name="Rogozin I.B."/>
            <person name="Scanlan D.J."/>
            <person name="Tandeau de Marsac N."/>
            <person name="Weissenbach J."/>
            <person name="Wincker P."/>
            <person name="Wolf Y.I."/>
            <person name="Hess W.R."/>
        </authorList>
    </citation>
    <scope>NUCLEOTIDE SEQUENCE [LARGE SCALE GENOMIC DNA]</scope>
    <source>
        <strain evidence="3">SARG / CCMP1375 / SS120</strain>
    </source>
</reference>
<evidence type="ECO:0000313" key="3">
    <source>
        <dbReference type="Proteomes" id="UP000001420"/>
    </source>
</evidence>